<feature type="transmembrane region" description="Helical" evidence="5">
    <location>
        <begin position="253"/>
        <end position="274"/>
    </location>
</feature>
<feature type="transmembrane region" description="Helical" evidence="5">
    <location>
        <begin position="92"/>
        <end position="111"/>
    </location>
</feature>
<dbReference type="InterPro" id="IPR005829">
    <property type="entry name" value="Sugar_transporter_CS"/>
</dbReference>
<evidence type="ECO:0000313" key="8">
    <source>
        <dbReference type="Proteomes" id="UP000019486"/>
    </source>
</evidence>
<comment type="subcellular location">
    <subcellularLocation>
        <location evidence="1">Membrane</location>
        <topology evidence="1">Multi-pass membrane protein</topology>
    </subcellularLocation>
</comment>
<dbReference type="PROSITE" id="PS50850">
    <property type="entry name" value="MFS"/>
    <property type="match status" value="1"/>
</dbReference>
<name>W9GQB3_9PROT</name>
<feature type="transmembrane region" description="Helical" evidence="5">
    <location>
        <begin position="321"/>
        <end position="339"/>
    </location>
</feature>
<evidence type="ECO:0000256" key="2">
    <source>
        <dbReference type="ARBA" id="ARBA00022692"/>
    </source>
</evidence>
<dbReference type="OrthoDB" id="9784658at2"/>
<dbReference type="InterPro" id="IPR020846">
    <property type="entry name" value="MFS_dom"/>
</dbReference>
<dbReference type="GO" id="GO:0046943">
    <property type="term" value="F:carboxylic acid transmembrane transporter activity"/>
    <property type="evidence" value="ECO:0007669"/>
    <property type="project" value="TreeGrafter"/>
</dbReference>
<evidence type="ECO:0000256" key="3">
    <source>
        <dbReference type="ARBA" id="ARBA00022989"/>
    </source>
</evidence>
<evidence type="ECO:0000313" key="7">
    <source>
        <dbReference type="EMBL" id="EWY35974.1"/>
    </source>
</evidence>
<feature type="transmembrane region" description="Helical" evidence="5">
    <location>
        <begin position="148"/>
        <end position="173"/>
    </location>
</feature>
<proteinExistence type="predicted"/>
<keyword evidence="2 5" id="KW-0812">Transmembrane</keyword>
<dbReference type="PANTHER" id="PTHR23508">
    <property type="entry name" value="CARBOXYLIC ACID TRANSPORTER PROTEIN HOMOLOG"/>
    <property type="match status" value="1"/>
</dbReference>
<accession>W9GQB3</accession>
<dbReference type="CDD" id="cd17365">
    <property type="entry name" value="MFS_PcaK_like"/>
    <property type="match status" value="1"/>
</dbReference>
<dbReference type="GO" id="GO:0005886">
    <property type="term" value="C:plasma membrane"/>
    <property type="evidence" value="ECO:0007669"/>
    <property type="project" value="TreeGrafter"/>
</dbReference>
<feature type="transmembrane region" description="Helical" evidence="5">
    <location>
        <begin position="381"/>
        <end position="404"/>
    </location>
</feature>
<dbReference type="AlphaFoldDB" id="W9GQB3"/>
<organism evidence="7 8">
    <name type="scientific">Skermanella stibiiresistens SB22</name>
    <dbReference type="NCBI Taxonomy" id="1385369"/>
    <lineage>
        <taxon>Bacteria</taxon>
        <taxon>Pseudomonadati</taxon>
        <taxon>Pseudomonadota</taxon>
        <taxon>Alphaproteobacteria</taxon>
        <taxon>Rhodospirillales</taxon>
        <taxon>Azospirillaceae</taxon>
        <taxon>Skermanella</taxon>
    </lineage>
</organism>
<feature type="transmembrane region" description="Helical" evidence="5">
    <location>
        <begin position="294"/>
        <end position="314"/>
    </location>
</feature>
<dbReference type="Gene3D" id="1.20.1250.20">
    <property type="entry name" value="MFS general substrate transporter like domains"/>
    <property type="match status" value="2"/>
</dbReference>
<dbReference type="PATRIC" id="fig|1385369.3.peg.6983"/>
<feature type="transmembrane region" description="Helical" evidence="5">
    <location>
        <begin position="58"/>
        <end position="80"/>
    </location>
</feature>
<evidence type="ECO:0000256" key="4">
    <source>
        <dbReference type="ARBA" id="ARBA00023136"/>
    </source>
</evidence>
<keyword evidence="4 5" id="KW-0472">Membrane</keyword>
<comment type="caution">
    <text evidence="7">The sequence shown here is derived from an EMBL/GenBank/DDBJ whole genome shotgun (WGS) entry which is preliminary data.</text>
</comment>
<gene>
    <name evidence="7" type="ORF">N825_31975</name>
</gene>
<sequence length="459" mass="47675">MALTRTIDVQDFMNSHKLSSYQIRIIALCFLIVAIDGFDTAAIGFIAPALRAEWGVSAAQLAPLFGAGLFGLMVGAFIFGPLADKIGRKYSLVLTVLFFGAASLASAWSTSITELTILRFLTGMGLGGAMPNAITLTSEFCPEKRRSFLTTLMFCGFTLGSAFGGLAAAHLVAAFGWQSVLLLGGVLPIALVPVLWLALPESVRFLVLKNAPAERIAAVLHKIAPEADLDGAVYTGIAKPKGSPVRQLFQPGLVPGTLLIWLTFFMSLLVFYLLSSWLPTVISSAGMTLKEASLMAMMLQLGGTAGALLIGALMDRINPHTVLGSFYVLAALFIALIGSATASPWLLSAAVFGAGFCLAGSQVGVNALAAGYYPTASRATGVAWANAVGRSGSVLGSMFGGAILASGLGLPVAFAIVGIPVIVAGLSMFLKGRLAPQPTHHTAPEATGVIDTAKPAFQH</sequence>
<feature type="domain" description="Major facilitator superfamily (MFS) profile" evidence="6">
    <location>
        <begin position="25"/>
        <end position="436"/>
    </location>
</feature>
<evidence type="ECO:0000256" key="5">
    <source>
        <dbReference type="SAM" id="Phobius"/>
    </source>
</evidence>
<evidence type="ECO:0000259" key="6">
    <source>
        <dbReference type="PROSITE" id="PS50850"/>
    </source>
</evidence>
<dbReference type="Pfam" id="PF07690">
    <property type="entry name" value="MFS_1"/>
    <property type="match status" value="1"/>
</dbReference>
<dbReference type="EMBL" id="AVFL01000058">
    <property type="protein sequence ID" value="EWY35974.1"/>
    <property type="molecule type" value="Genomic_DNA"/>
</dbReference>
<feature type="transmembrane region" description="Helical" evidence="5">
    <location>
        <begin position="117"/>
        <end position="136"/>
    </location>
</feature>
<dbReference type="PANTHER" id="PTHR23508:SF10">
    <property type="entry name" value="CARBOXYLIC ACID TRANSPORTER PROTEIN HOMOLOG"/>
    <property type="match status" value="1"/>
</dbReference>
<feature type="transmembrane region" description="Helical" evidence="5">
    <location>
        <begin position="179"/>
        <end position="199"/>
    </location>
</feature>
<dbReference type="InterPro" id="IPR036259">
    <property type="entry name" value="MFS_trans_sf"/>
</dbReference>
<dbReference type="InterPro" id="IPR011701">
    <property type="entry name" value="MFS"/>
</dbReference>
<feature type="transmembrane region" description="Helical" evidence="5">
    <location>
        <begin position="410"/>
        <end position="430"/>
    </location>
</feature>
<protein>
    <submittedName>
        <fullName evidence="7">4-hydroxybenzoate transporter</fullName>
    </submittedName>
</protein>
<reference evidence="7 8" key="1">
    <citation type="submission" date="2013-08" db="EMBL/GenBank/DDBJ databases">
        <title>The genome sequence of Skermanella stibiiresistens.</title>
        <authorList>
            <person name="Zhu W."/>
            <person name="Wang G."/>
        </authorList>
    </citation>
    <scope>NUCLEOTIDE SEQUENCE [LARGE SCALE GENOMIC DNA]</scope>
    <source>
        <strain evidence="7 8">SB22</strain>
    </source>
</reference>
<dbReference type="STRING" id="1385369.N825_31975"/>
<dbReference type="SUPFAM" id="SSF103473">
    <property type="entry name" value="MFS general substrate transporter"/>
    <property type="match status" value="1"/>
</dbReference>
<dbReference type="RefSeq" id="WP_051514070.1">
    <property type="nucleotide sequence ID" value="NZ_AVFL01000058.1"/>
</dbReference>
<dbReference type="PROSITE" id="PS00217">
    <property type="entry name" value="SUGAR_TRANSPORT_2"/>
    <property type="match status" value="1"/>
</dbReference>
<evidence type="ECO:0000256" key="1">
    <source>
        <dbReference type="ARBA" id="ARBA00004141"/>
    </source>
</evidence>
<dbReference type="Proteomes" id="UP000019486">
    <property type="component" value="Unassembled WGS sequence"/>
</dbReference>
<feature type="transmembrane region" description="Helical" evidence="5">
    <location>
        <begin position="21"/>
        <end position="46"/>
    </location>
</feature>
<keyword evidence="3 5" id="KW-1133">Transmembrane helix</keyword>
<keyword evidence="8" id="KW-1185">Reference proteome</keyword>
<feature type="transmembrane region" description="Helical" evidence="5">
    <location>
        <begin position="345"/>
        <end position="369"/>
    </location>
</feature>